<reference evidence="4" key="2">
    <citation type="submission" date="2025-08" db="UniProtKB">
        <authorList>
            <consortium name="RefSeq"/>
        </authorList>
    </citation>
    <scope>IDENTIFICATION</scope>
    <source>
        <tissue evidence="4">Leaf</tissue>
    </source>
</reference>
<sequence length="157" mass="18148">MQLQTWTPTFKANEDSPVIPTWVIVPELPWHLYYMEVFTVLLSPIGKVLHLDVASMQKTRGSAAKVKMQIDLTKSRPHYVWLGFDEEQDENGDGQWIEVEYEYLPNYCLQCKHLGHSMQQCPTKKKEEEGKKQDVAEASGKQDNQSIFNNVRSTSMQ</sequence>
<dbReference type="PaxDb" id="4097-A0A1S3Z0T8"/>
<evidence type="ECO:0000313" key="3">
    <source>
        <dbReference type="Proteomes" id="UP000790787"/>
    </source>
</evidence>
<dbReference type="PANTHER" id="PTHR31286:SF177">
    <property type="entry name" value="ENDONUCLEASE_EXONUCLEASE_PHOSPHATASE"/>
    <property type="match status" value="1"/>
</dbReference>
<feature type="region of interest" description="Disordered" evidence="1">
    <location>
        <begin position="122"/>
        <end position="157"/>
    </location>
</feature>
<keyword evidence="3" id="KW-1185">Reference proteome</keyword>
<dbReference type="RefSeq" id="XP_016457747.1">
    <property type="nucleotide sequence ID" value="XM_016602261.1"/>
</dbReference>
<dbReference type="GeneID" id="107781541"/>
<feature type="domain" description="Zinc knuckle CX2CX4HX4C" evidence="2">
    <location>
        <begin position="91"/>
        <end position="122"/>
    </location>
</feature>
<dbReference type="GO" id="GO:0008270">
    <property type="term" value="F:zinc ion binding"/>
    <property type="evidence" value="ECO:0007669"/>
    <property type="project" value="InterPro"/>
</dbReference>
<dbReference type="Proteomes" id="UP000790787">
    <property type="component" value="Chromosome 19"/>
</dbReference>
<dbReference type="GO" id="GO:0003676">
    <property type="term" value="F:nucleic acid binding"/>
    <property type="evidence" value="ECO:0007669"/>
    <property type="project" value="InterPro"/>
</dbReference>
<dbReference type="InterPro" id="IPR040256">
    <property type="entry name" value="At4g02000-like"/>
</dbReference>
<proteinExistence type="predicted"/>
<evidence type="ECO:0000259" key="2">
    <source>
        <dbReference type="Pfam" id="PF14392"/>
    </source>
</evidence>
<dbReference type="OMA" id="MIAPIWI"/>
<accession>A0A1S3Z0T8</accession>
<evidence type="ECO:0000256" key="1">
    <source>
        <dbReference type="SAM" id="MobiDB-lite"/>
    </source>
</evidence>
<dbReference type="OrthoDB" id="1304206at2759"/>
<feature type="compositionally biased region" description="Polar residues" evidence="1">
    <location>
        <begin position="141"/>
        <end position="157"/>
    </location>
</feature>
<dbReference type="KEGG" id="nta:107781541"/>
<dbReference type="InterPro" id="IPR036875">
    <property type="entry name" value="Znf_CCHC_sf"/>
</dbReference>
<gene>
    <name evidence="4" type="primary">LOC107781541</name>
</gene>
<reference evidence="3" key="1">
    <citation type="journal article" date="2014" name="Nat. Commun.">
        <title>The tobacco genome sequence and its comparison with those of tomato and potato.</title>
        <authorList>
            <person name="Sierro N."/>
            <person name="Battey J.N."/>
            <person name="Ouadi S."/>
            <person name="Bakaher N."/>
            <person name="Bovet L."/>
            <person name="Willig A."/>
            <person name="Goepfert S."/>
            <person name="Peitsch M.C."/>
            <person name="Ivanov N.V."/>
        </authorList>
    </citation>
    <scope>NUCLEOTIDE SEQUENCE [LARGE SCALE GENOMIC DNA]</scope>
</reference>
<feature type="compositionally biased region" description="Basic and acidic residues" evidence="1">
    <location>
        <begin position="124"/>
        <end position="135"/>
    </location>
</feature>
<dbReference type="SUPFAM" id="SSF57756">
    <property type="entry name" value="Retrovirus zinc finger-like domains"/>
    <property type="match status" value="1"/>
</dbReference>
<organism evidence="3 4">
    <name type="scientific">Nicotiana tabacum</name>
    <name type="common">Common tobacco</name>
    <dbReference type="NCBI Taxonomy" id="4097"/>
    <lineage>
        <taxon>Eukaryota</taxon>
        <taxon>Viridiplantae</taxon>
        <taxon>Streptophyta</taxon>
        <taxon>Embryophyta</taxon>
        <taxon>Tracheophyta</taxon>
        <taxon>Spermatophyta</taxon>
        <taxon>Magnoliopsida</taxon>
        <taxon>eudicotyledons</taxon>
        <taxon>Gunneridae</taxon>
        <taxon>Pentapetalae</taxon>
        <taxon>asterids</taxon>
        <taxon>lamiids</taxon>
        <taxon>Solanales</taxon>
        <taxon>Solanaceae</taxon>
        <taxon>Nicotianoideae</taxon>
        <taxon>Nicotianeae</taxon>
        <taxon>Nicotiana</taxon>
    </lineage>
</organism>
<dbReference type="InterPro" id="IPR025836">
    <property type="entry name" value="Zn_knuckle_CX2CX4HX4C"/>
</dbReference>
<dbReference type="AlphaFoldDB" id="A0A1S3Z0T8"/>
<name>A0A1S3Z0T8_TOBAC</name>
<protein>
    <submittedName>
        <fullName evidence="4">Uncharacterized protein LOC107781541</fullName>
    </submittedName>
</protein>
<dbReference type="PANTHER" id="PTHR31286">
    <property type="entry name" value="GLYCINE-RICH CELL WALL STRUCTURAL PROTEIN 1.8-LIKE"/>
    <property type="match status" value="1"/>
</dbReference>
<dbReference type="Pfam" id="PF14392">
    <property type="entry name" value="zf-CCHC_4"/>
    <property type="match status" value="1"/>
</dbReference>
<evidence type="ECO:0000313" key="4">
    <source>
        <dbReference type="RefSeq" id="XP_016457747.1"/>
    </source>
</evidence>